<name>A0A8H5G1M9_9AGAR</name>
<feature type="region of interest" description="Disordered" evidence="1">
    <location>
        <begin position="506"/>
        <end position="539"/>
    </location>
</feature>
<keyword evidence="2" id="KW-0472">Membrane</keyword>
<reference evidence="3 4" key="1">
    <citation type="journal article" date="2020" name="ISME J.">
        <title>Uncovering the hidden diversity of litter-decomposition mechanisms in mushroom-forming fungi.</title>
        <authorList>
            <person name="Floudas D."/>
            <person name="Bentzer J."/>
            <person name="Ahren D."/>
            <person name="Johansson T."/>
            <person name="Persson P."/>
            <person name="Tunlid A."/>
        </authorList>
    </citation>
    <scope>NUCLEOTIDE SEQUENCE [LARGE SCALE GENOMIC DNA]</scope>
    <source>
        <strain evidence="3 4">CBS 291.85</strain>
    </source>
</reference>
<organism evidence="3 4">
    <name type="scientific">Tetrapyrgos nigripes</name>
    <dbReference type="NCBI Taxonomy" id="182062"/>
    <lineage>
        <taxon>Eukaryota</taxon>
        <taxon>Fungi</taxon>
        <taxon>Dikarya</taxon>
        <taxon>Basidiomycota</taxon>
        <taxon>Agaricomycotina</taxon>
        <taxon>Agaricomycetes</taxon>
        <taxon>Agaricomycetidae</taxon>
        <taxon>Agaricales</taxon>
        <taxon>Marasmiineae</taxon>
        <taxon>Marasmiaceae</taxon>
        <taxon>Tetrapyrgos</taxon>
    </lineage>
</organism>
<accession>A0A8H5G1M9</accession>
<comment type="caution">
    <text evidence="3">The sequence shown here is derived from an EMBL/GenBank/DDBJ whole genome shotgun (WGS) entry which is preliminary data.</text>
</comment>
<gene>
    <name evidence="3" type="ORF">D9758_013735</name>
</gene>
<feature type="region of interest" description="Disordered" evidence="1">
    <location>
        <begin position="397"/>
        <end position="433"/>
    </location>
</feature>
<protein>
    <submittedName>
        <fullName evidence="3">Uncharacterized protein</fullName>
    </submittedName>
</protein>
<dbReference type="Proteomes" id="UP000559256">
    <property type="component" value="Unassembled WGS sequence"/>
</dbReference>
<evidence type="ECO:0000256" key="2">
    <source>
        <dbReference type="SAM" id="Phobius"/>
    </source>
</evidence>
<evidence type="ECO:0000313" key="3">
    <source>
        <dbReference type="EMBL" id="KAF5356695.1"/>
    </source>
</evidence>
<keyword evidence="4" id="KW-1185">Reference proteome</keyword>
<evidence type="ECO:0000256" key="1">
    <source>
        <dbReference type="SAM" id="MobiDB-lite"/>
    </source>
</evidence>
<feature type="transmembrane region" description="Helical" evidence="2">
    <location>
        <begin position="358"/>
        <end position="383"/>
    </location>
</feature>
<dbReference type="CDD" id="cd12087">
    <property type="entry name" value="TM_EGFR-like"/>
    <property type="match status" value="1"/>
</dbReference>
<proteinExistence type="predicted"/>
<dbReference type="OrthoDB" id="3013353at2759"/>
<dbReference type="AlphaFoldDB" id="A0A8H5G1M9"/>
<sequence length="539" mass="57859">MSHSLVWNLVDDSDPRINYSRGKWTTASGDTIPAAYTNSLDTSSTAGDVFNNTLHASKGVGSEFSFRYNGTGLVLVYGTLVIPSITEESSGGYARIDCLLDGQQRLGGGIAWPVNVPTLGNNQPICQLTESSIASSITFEGTQGPLSPSEHELVVKVHLLDNNSTFYLDYLVYEPLPDAWLDGGGDGDGGVLQIGNAETELAPTIASDGDHRFELGSGWQTGPFGENFNTTVPGSMVTVRFNGTEIQLYGDLSGTSSNTATYQLDDEEPKLLQLVPQSRSGQAFTKQQFFNLSSLSSTEEHTLVVKHNGTADGMPLSFNYFLVTSLTVAERAARTENSNSSLTPSASDAPSSNHSKPLGAIIGGTVGSIVALAVFAIVAFVFIKRHRTRRRLTAHSFDVPTPYSDSSPSSPRPMMATAPTSPTVHAHLTSKTSSKRAELVTMLAERNHDLHENRGEGELEPGSEDDMVQRMRLENLKLQQRLAVSTSGSGGGRDLDARVDVSLVDVPEQNPSVPPVIHTDSGWRMGPGQREIPPSYTEA</sequence>
<keyword evidence="2" id="KW-0812">Transmembrane</keyword>
<dbReference type="EMBL" id="JAACJM010000053">
    <property type="protein sequence ID" value="KAF5356695.1"/>
    <property type="molecule type" value="Genomic_DNA"/>
</dbReference>
<dbReference type="Gene3D" id="2.60.120.260">
    <property type="entry name" value="Galactose-binding domain-like"/>
    <property type="match status" value="1"/>
</dbReference>
<evidence type="ECO:0000313" key="4">
    <source>
        <dbReference type="Proteomes" id="UP000559256"/>
    </source>
</evidence>
<feature type="compositionally biased region" description="Low complexity" evidence="1">
    <location>
        <begin position="400"/>
        <end position="413"/>
    </location>
</feature>
<keyword evidence="2" id="KW-1133">Transmembrane helix</keyword>